<reference evidence="4" key="1">
    <citation type="submission" date="2024-06" db="UniProtKB">
        <authorList>
            <consortium name="RefSeq"/>
        </authorList>
    </citation>
    <scope>NUCLEOTIDE SEQUENCE [LARGE SCALE GENOMIC DNA]</scope>
    <source>
        <tissue evidence="5">Whole sample</tissue>
    </source>
</reference>
<dbReference type="OrthoDB" id="6205802at2759"/>
<evidence type="ECO:0000313" key="5">
    <source>
        <dbReference type="RefSeq" id="XP_022318601.1"/>
    </source>
</evidence>
<dbReference type="KEGG" id="cvn:111121565"/>
<dbReference type="GeneID" id="111121565"/>
<organism evidence="4 6">
    <name type="scientific">Crassostrea virginica</name>
    <name type="common">Eastern oyster</name>
    <dbReference type="NCBI Taxonomy" id="6565"/>
    <lineage>
        <taxon>Eukaryota</taxon>
        <taxon>Metazoa</taxon>
        <taxon>Spiralia</taxon>
        <taxon>Lophotrochozoa</taxon>
        <taxon>Mollusca</taxon>
        <taxon>Bivalvia</taxon>
        <taxon>Autobranchia</taxon>
        <taxon>Pteriomorphia</taxon>
        <taxon>Ostreida</taxon>
        <taxon>Ostreoidea</taxon>
        <taxon>Ostreidae</taxon>
        <taxon>Crassostrea</taxon>
    </lineage>
</organism>
<feature type="compositionally biased region" description="Basic and acidic residues" evidence="1">
    <location>
        <begin position="188"/>
        <end position="215"/>
    </location>
</feature>
<protein>
    <submittedName>
        <fullName evidence="5 6">Uncharacterized protein LOC111121565 isoform X1</fullName>
    </submittedName>
</protein>
<keyword evidence="3" id="KW-0732">Signal</keyword>
<feature type="compositionally biased region" description="Polar residues" evidence="1">
    <location>
        <begin position="126"/>
        <end position="149"/>
    </location>
</feature>
<evidence type="ECO:0000256" key="1">
    <source>
        <dbReference type="SAM" id="MobiDB-lite"/>
    </source>
</evidence>
<feature type="region of interest" description="Disordered" evidence="1">
    <location>
        <begin position="126"/>
        <end position="151"/>
    </location>
</feature>
<evidence type="ECO:0000313" key="4">
    <source>
        <dbReference type="Proteomes" id="UP000694844"/>
    </source>
</evidence>
<proteinExistence type="predicted"/>
<name>A0A8B8CS15_CRAVI</name>
<dbReference type="AlphaFoldDB" id="A0A8B8CS15"/>
<feature type="transmembrane region" description="Helical" evidence="2">
    <location>
        <begin position="156"/>
        <end position="179"/>
    </location>
</feature>
<dbReference type="RefSeq" id="XP_022318608.1">
    <property type="nucleotide sequence ID" value="XM_022462900.1"/>
</dbReference>
<keyword evidence="2" id="KW-1133">Transmembrane helix</keyword>
<keyword evidence="4" id="KW-1185">Reference proteome</keyword>
<keyword evidence="2" id="KW-0472">Membrane</keyword>
<keyword evidence="2" id="KW-0812">Transmembrane</keyword>
<dbReference type="RefSeq" id="XP_022318601.1">
    <property type="nucleotide sequence ID" value="XM_022462893.1"/>
</dbReference>
<evidence type="ECO:0000313" key="6">
    <source>
        <dbReference type="RefSeq" id="XP_022318608.1"/>
    </source>
</evidence>
<feature type="region of interest" description="Disordered" evidence="1">
    <location>
        <begin position="188"/>
        <end position="241"/>
    </location>
</feature>
<reference evidence="6" key="2">
    <citation type="submission" date="2025-04" db="UniProtKB">
        <authorList>
            <consortium name="RefSeq"/>
        </authorList>
    </citation>
    <scope>IDENTIFICATION</scope>
    <source>
        <tissue evidence="6">Whole sample</tissue>
    </source>
</reference>
<feature type="chain" id="PRO_5044666195" evidence="3">
    <location>
        <begin position="27"/>
        <end position="397"/>
    </location>
</feature>
<evidence type="ECO:0000256" key="3">
    <source>
        <dbReference type="SAM" id="SignalP"/>
    </source>
</evidence>
<dbReference type="Proteomes" id="UP000694844">
    <property type="component" value="Chromosome 1"/>
</dbReference>
<accession>A0A8B8CS15</accession>
<sequence>MLGRSSTGAVLQVCLLVLRLCSSVSQQTVQKCPQTKADWDRESVSLQCQEPNFYHCLRDDTGWFMQLCAQRAWIQKEMCPEFNSRIGRIDVFECPSGQTGCPTTIFWSNAVFLYPECYRNSTKAALSTTPGIPVTTVNENTKDNTQSGSDKADDQILTVGLVCAGVVIVFGVVFVIYIYRRKRQRSNRRNDQDYLKTDNQTEDKNQTETFLRGDPEGQGDVQEMQGQNRSKNAPYVSRGTEEQDVMLSKGRDISGNTSFLKETCQVYIVEGSCSEETLLTEQTRILLLVQLNPNKTTEMARINEEAKLTFAIRDLKCETLSCFLQHNRKHEASVHLRTFDFATSGLEAIIRKLRDVVSSAETRSTFVVTVPLYIWSPDRKTILSISQADSIFKITYI</sequence>
<evidence type="ECO:0000256" key="2">
    <source>
        <dbReference type="SAM" id="Phobius"/>
    </source>
</evidence>
<feature type="signal peptide" evidence="3">
    <location>
        <begin position="1"/>
        <end position="26"/>
    </location>
</feature>
<gene>
    <name evidence="5 6" type="primary">LOC111121565</name>
</gene>